<dbReference type="Proteomes" id="UP000600946">
    <property type="component" value="Unassembled WGS sequence"/>
</dbReference>
<dbReference type="RefSeq" id="WP_190029448.1">
    <property type="nucleotide sequence ID" value="NZ_BMUU01000022.1"/>
</dbReference>
<reference evidence="2" key="1">
    <citation type="journal article" date="2019" name="Int. J. Syst. Evol. Microbiol.">
        <title>The Global Catalogue of Microorganisms (GCM) 10K type strain sequencing project: providing services to taxonomists for standard genome sequencing and annotation.</title>
        <authorList>
            <consortium name="The Broad Institute Genomics Platform"/>
            <consortium name="The Broad Institute Genome Sequencing Center for Infectious Disease"/>
            <person name="Wu L."/>
            <person name="Ma J."/>
        </authorList>
    </citation>
    <scope>NUCLEOTIDE SEQUENCE [LARGE SCALE GENOMIC DNA]</scope>
    <source>
        <strain evidence="2">JCM 4594</strain>
    </source>
</reference>
<accession>A0ABQ3B097</accession>
<keyword evidence="2" id="KW-1185">Reference proteome</keyword>
<proteinExistence type="predicted"/>
<evidence type="ECO:0000313" key="1">
    <source>
        <dbReference type="EMBL" id="GGY69577.1"/>
    </source>
</evidence>
<dbReference type="GeneID" id="96295319"/>
<name>A0ABQ3B097_9ACTN</name>
<gene>
    <name evidence="1" type="ORF">GCM10010326_74800</name>
</gene>
<dbReference type="EMBL" id="BMUU01000022">
    <property type="protein sequence ID" value="GGY69577.1"/>
    <property type="molecule type" value="Genomic_DNA"/>
</dbReference>
<protein>
    <recommendedName>
        <fullName evidence="3">Transcriptional regulator</fullName>
    </recommendedName>
</protein>
<evidence type="ECO:0000313" key="2">
    <source>
        <dbReference type="Proteomes" id="UP000600946"/>
    </source>
</evidence>
<organism evidence="1 2">
    <name type="scientific">Streptomyces xanthochromogenes</name>
    <dbReference type="NCBI Taxonomy" id="67384"/>
    <lineage>
        <taxon>Bacteria</taxon>
        <taxon>Bacillati</taxon>
        <taxon>Actinomycetota</taxon>
        <taxon>Actinomycetes</taxon>
        <taxon>Kitasatosporales</taxon>
        <taxon>Streptomycetaceae</taxon>
        <taxon>Streptomyces</taxon>
    </lineage>
</organism>
<evidence type="ECO:0008006" key="3">
    <source>
        <dbReference type="Google" id="ProtNLM"/>
    </source>
</evidence>
<sequence>MDRVLKTLGAAHEGSVGVRLADGSEPGPVYFDVGSGSHMPSSTQWHVYDGRFGRPRATVLRGSCSCGWRGMAEYPLDWTTLPKDKPLYEAGIDLSGPIADHEAHLSVIRAAAVQLPAELIDLFTDLVRRLNGLTAQEPLVALKALADLRYIVAQAGEEATNEITAMEVPIEQVAAALGTSEAAARSYLSSYLNF</sequence>
<comment type="caution">
    <text evidence="1">The sequence shown here is derived from an EMBL/GenBank/DDBJ whole genome shotgun (WGS) entry which is preliminary data.</text>
</comment>